<dbReference type="EMBL" id="FONW01000001">
    <property type="protein sequence ID" value="SFE66135.1"/>
    <property type="molecule type" value="Genomic_DNA"/>
</dbReference>
<evidence type="ECO:0000313" key="3">
    <source>
        <dbReference type="Proteomes" id="UP000198964"/>
    </source>
</evidence>
<protein>
    <recommendedName>
        <fullName evidence="4">TonB-like protein</fullName>
    </recommendedName>
</protein>
<accession>A0A1I2CDA9</accession>
<keyword evidence="1" id="KW-0732">Signal</keyword>
<dbReference type="Proteomes" id="UP000198964">
    <property type="component" value="Unassembled WGS sequence"/>
</dbReference>
<name>A0A1I2CDA9_9BACT</name>
<keyword evidence="3" id="KW-1185">Reference proteome</keyword>
<proteinExistence type="predicted"/>
<evidence type="ECO:0000313" key="2">
    <source>
        <dbReference type="EMBL" id="SFE66135.1"/>
    </source>
</evidence>
<evidence type="ECO:0008006" key="4">
    <source>
        <dbReference type="Google" id="ProtNLM"/>
    </source>
</evidence>
<evidence type="ECO:0000256" key="1">
    <source>
        <dbReference type="SAM" id="SignalP"/>
    </source>
</evidence>
<gene>
    <name evidence="2" type="ORF">SAMN05216283_101697</name>
</gene>
<feature type="signal peptide" evidence="1">
    <location>
        <begin position="1"/>
        <end position="22"/>
    </location>
</feature>
<sequence length="126" mass="14657">MKTQRITMMVVAFFMMTGLVAAGETESAVNMAKKELYQEIKTCFKDDINKPFNYFYQNNINRVDDRVQICFVVDHDQSLRIVRLRCDDPDARDYVKHVFKNRTLTADSVLVGKAYIVNMTLRYGAK</sequence>
<organism evidence="2 3">
    <name type="scientific">Sunxiuqinia elliptica</name>
    <dbReference type="NCBI Taxonomy" id="655355"/>
    <lineage>
        <taxon>Bacteria</taxon>
        <taxon>Pseudomonadati</taxon>
        <taxon>Bacteroidota</taxon>
        <taxon>Bacteroidia</taxon>
        <taxon>Marinilabiliales</taxon>
        <taxon>Prolixibacteraceae</taxon>
        <taxon>Sunxiuqinia</taxon>
    </lineage>
</organism>
<dbReference type="STRING" id="655355.SAMN05216283_101697"/>
<dbReference type="RefSeq" id="WP_139218202.1">
    <property type="nucleotide sequence ID" value="NZ_FONW01000001.1"/>
</dbReference>
<dbReference type="AlphaFoldDB" id="A0A1I2CDA9"/>
<reference evidence="2 3" key="1">
    <citation type="submission" date="2016-10" db="EMBL/GenBank/DDBJ databases">
        <authorList>
            <person name="de Groot N.N."/>
        </authorList>
    </citation>
    <scope>NUCLEOTIDE SEQUENCE [LARGE SCALE GENOMIC DNA]</scope>
    <source>
        <strain evidence="2 3">CGMCC 1.9156</strain>
    </source>
</reference>
<feature type="chain" id="PRO_5011773052" description="TonB-like protein" evidence="1">
    <location>
        <begin position="23"/>
        <end position="126"/>
    </location>
</feature>